<dbReference type="Gene3D" id="3.90.640.10">
    <property type="entry name" value="Actin, Chain A, domain 4"/>
    <property type="match status" value="1"/>
</dbReference>
<dbReference type="EMBL" id="AMBO01000218">
    <property type="protein sequence ID" value="EKD04608.1"/>
    <property type="molecule type" value="Genomic_DNA"/>
</dbReference>
<dbReference type="AlphaFoldDB" id="K1W6S2"/>
<dbReference type="eggNOG" id="KOG0679">
    <property type="taxonomic scope" value="Eukaryota"/>
</dbReference>
<dbReference type="STRING" id="1220162.K1W6S2"/>
<evidence type="ECO:0000256" key="1">
    <source>
        <dbReference type="RuleBase" id="RU000487"/>
    </source>
</evidence>
<proteinExistence type="inferred from homology"/>
<dbReference type="InterPro" id="IPR004000">
    <property type="entry name" value="Actin"/>
</dbReference>
<dbReference type="InterPro" id="IPR004001">
    <property type="entry name" value="Actin_CS"/>
</dbReference>
<comment type="similarity">
    <text evidence="1">Belongs to the actin family.</text>
</comment>
<keyword evidence="4" id="KW-1185">Reference proteome</keyword>
<evidence type="ECO:0000256" key="2">
    <source>
        <dbReference type="SAM" id="MobiDB-lite"/>
    </source>
</evidence>
<reference evidence="3 4" key="1">
    <citation type="journal article" date="2012" name="Eukaryot. Cell">
        <title>Genome sequence of the Trichosporon asahii environmental strain CBS 8904.</title>
        <authorList>
            <person name="Yang R.Y."/>
            <person name="Li H.T."/>
            <person name="Zhu H."/>
            <person name="Zhou G.P."/>
            <person name="Wang M."/>
            <person name="Wang L."/>
        </authorList>
    </citation>
    <scope>NUCLEOTIDE SEQUENCE [LARGE SCALE GENOMIC DNA]</scope>
    <source>
        <strain evidence="3 4">CBS 8904</strain>
    </source>
</reference>
<dbReference type="SMART" id="SM00268">
    <property type="entry name" value="ACTIN"/>
    <property type="match status" value="1"/>
</dbReference>
<gene>
    <name evidence="3" type="ORF">A1Q2_01068</name>
</gene>
<evidence type="ECO:0000313" key="3">
    <source>
        <dbReference type="EMBL" id="EKD04608.1"/>
    </source>
</evidence>
<protein>
    <submittedName>
        <fullName evidence="3">53 kDa brg1-associated factor b</fullName>
    </submittedName>
</protein>
<dbReference type="Gene3D" id="3.30.420.40">
    <property type="match status" value="3"/>
</dbReference>
<feature type="region of interest" description="Disordered" evidence="2">
    <location>
        <begin position="36"/>
        <end position="65"/>
    </location>
</feature>
<dbReference type="OrthoDB" id="5132116at2759"/>
<dbReference type="Proteomes" id="UP000006757">
    <property type="component" value="Unassembled WGS sequence"/>
</dbReference>
<dbReference type="FunFam" id="3.30.420.40:FF:000058">
    <property type="entry name" value="Putative actin-related protein 5"/>
    <property type="match status" value="1"/>
</dbReference>
<dbReference type="PROSITE" id="PS00432">
    <property type="entry name" value="ACTINS_2"/>
    <property type="match status" value="1"/>
</dbReference>
<organism evidence="3 4">
    <name type="scientific">Trichosporon asahii var. asahii (strain CBS 8904)</name>
    <name type="common">Yeast</name>
    <dbReference type="NCBI Taxonomy" id="1220162"/>
    <lineage>
        <taxon>Eukaryota</taxon>
        <taxon>Fungi</taxon>
        <taxon>Dikarya</taxon>
        <taxon>Basidiomycota</taxon>
        <taxon>Agaricomycotina</taxon>
        <taxon>Tremellomycetes</taxon>
        <taxon>Trichosporonales</taxon>
        <taxon>Trichosporonaceae</taxon>
        <taxon>Trichosporon</taxon>
    </lineage>
</organism>
<dbReference type="OMA" id="SKSWHSY"/>
<dbReference type="FunCoup" id="K1W6S2">
    <property type="interactions" value="149"/>
</dbReference>
<dbReference type="InterPro" id="IPR043129">
    <property type="entry name" value="ATPase_NBD"/>
</dbReference>
<dbReference type="InParanoid" id="K1W6S2"/>
<feature type="compositionally biased region" description="Basic and acidic residues" evidence="2">
    <location>
        <begin position="52"/>
        <end position="64"/>
    </location>
</feature>
<dbReference type="SUPFAM" id="SSF53067">
    <property type="entry name" value="Actin-like ATPase domain"/>
    <property type="match status" value="2"/>
</dbReference>
<comment type="caution">
    <text evidence="3">The sequence shown here is derived from an EMBL/GenBank/DDBJ whole genome shotgun (WGS) entry which is preliminary data.</text>
</comment>
<dbReference type="HOGENOM" id="CLU_027965_6_2_1"/>
<dbReference type="Pfam" id="PF00022">
    <property type="entry name" value="Actin"/>
    <property type="match status" value="1"/>
</dbReference>
<dbReference type="CDD" id="cd13395">
    <property type="entry name" value="ASKHA_NBD_Arp4_ACTL6-like"/>
    <property type="match status" value="1"/>
</dbReference>
<feature type="region of interest" description="Disordered" evidence="2">
    <location>
        <begin position="234"/>
        <end position="253"/>
    </location>
</feature>
<accession>K1W6S2</accession>
<sequence>MVYNGDEVSAVVVDFGSHTTRAGYAGEDGPRVVTPSFYGYTDEASGSGENGAHTDGDDPMDGEKKGKRKYYFGEDGVGVWRPRMEVGNFMVDGVVNDGEAAGAMLKHVLRERLALDPSDHPLMLTEPAWNTPKAREELAQLAFEGEGVPALYFGSSGVLSAFAAGKPTALVLDIGYANASAVPVVDGYALRAGTMRQPLASSLVLNQLHHHFSNPTPTRDFGLSLLPRQLVKQRDTTGEAGAQPKPVVRDDRVQGTTPSWRAWAEQGVVDQWKEACAEVVSARGFDFQSARDLPQVVYEFPDGYHQYFGEERYRFTEMLFDPKNYFNQSIEPPASLRATPSGEHSHSLKDVVSLSQLVHDSIMACDVDVRAALLQNIVVVGNTSLTRGLVERLDVELATLLPSVSTARLGASSTEQTAIHQLSGANSCAQKIKIHAPTIPYERKYASWLGGSVLASLGTFHQLWVTKDEYDEHGFNIIQQQQSRTLEPGNLLRPAAGLELLDVAKTELTIHRVQVDVDVFGFRVLFRFVADLLGDQLGAARALTPTDPLPSRIVRKV</sequence>
<dbReference type="PANTHER" id="PTHR11937">
    <property type="entry name" value="ACTIN"/>
    <property type="match status" value="1"/>
</dbReference>
<name>K1W6S2_TRIAC</name>
<evidence type="ECO:0000313" key="4">
    <source>
        <dbReference type="Proteomes" id="UP000006757"/>
    </source>
</evidence>